<dbReference type="Pfam" id="PF08628">
    <property type="entry name" value="Nexin_C"/>
    <property type="match status" value="1"/>
</dbReference>
<dbReference type="PANTHER" id="PTHR22775:SF3">
    <property type="entry name" value="SORTING NEXIN-13"/>
    <property type="match status" value="1"/>
</dbReference>
<keyword evidence="6" id="KW-1185">Reference proteome</keyword>
<feature type="compositionally biased region" description="Low complexity" evidence="2">
    <location>
        <begin position="781"/>
        <end position="795"/>
    </location>
</feature>
<evidence type="ECO:0000313" key="6">
    <source>
        <dbReference type="Proteomes" id="UP000245946"/>
    </source>
</evidence>
<protein>
    <recommendedName>
        <fullName evidence="4">PXA domain-containing protein</fullName>
    </recommendedName>
</protein>
<feature type="compositionally biased region" description="Pro residues" evidence="2">
    <location>
        <begin position="493"/>
        <end position="505"/>
    </location>
</feature>
<dbReference type="STRING" id="58919.A0A316ZA44"/>
<feature type="region of interest" description="Disordered" evidence="2">
    <location>
        <begin position="1"/>
        <end position="49"/>
    </location>
</feature>
<feature type="domain" description="PXA" evidence="4">
    <location>
        <begin position="155"/>
        <end position="317"/>
    </location>
</feature>
<sequence>MSSSTGAASASGGSGALDGSRDAAPGSSGGPRSASSGSNRGSSSSSNVALPRSPLSVALLLPLGLLLLRAGFVNLLLVLCSTALLLLSPWVRLLLALPDAAAEPQSLRRWDPARFLPQLGSGPPPSASAADDAKLRSGDASGRVRPRAKRPEGMAPQLRRPLDELTELVVRDFICSWYQGQTLSHPSFPRTAHFTIDEVVDSVHARVSASTRSVDLASELLHTTTSVLYTVMRARRANPANISTGLWPNSAARVDALRDAIAALLERHLPREEHGSALVRELLREVATRRLWDLVGALGEPDFINRKIVEWADKQAEGSGAGGAGGAASPVSHQPAFEVDPALLGQARQEAGLDPMTASPRPDEPVSARTADLLAPSAAASPSRTPLGTPEPGSAFASPSSSLAAPTTQQPRAHVMGPSVSPAPRTTQPRAMAMPSPVVRSSMDQARPFGTPSRGATPSPVPLADAARRSNELRRSADVDSSGGAQYAAVESQPPPAPTMGPPALPKRTPQPARPAATFDENDVLSGAGTALPMDIPRGIPEPELPESLRASMRDPSAATSSHKRISSVDSQRSASSAQGYTIREDEGPAPAAKPPPLPQRTMSPASARSSVQGTPGSARKASSGVPPMPRAPPLTHVLTRSDSEPLSRLRDAFEAWLERGGPVRAEDGLALSVRRGEGEALLRLHIGLSTIARLVPEDGEQAEVFRPDAVSILGKALDSLAEASAQSEVFAALQTAIQRLEQGPSAGGVRESLGPVERLLWARLTGLYTTFWHESHARYAQATPPTSATDASSSRMGRMPSQDVAGLSYEPRRKPSGAVAGASSVDAAMQARAPPSADVSAPLSYDSAPRASLERAAPGAPNARVPSQAAPPALIDAADSPRHSSSAELPRSATMDSLAALPSSLVVAVTDVSVNAERPNRPVDARTLELMIAVEGLANESGGFVLVRQWSEFEQLEKDLRRTLAQPEPGNNAAAAAGAAEAFGLLDGPGRLPPPPVPLPQARRSTSSGICNATERYLQALLSSHAHVTSAPVRHFLDKTRAGAPAGPRSNALINSLGLGARTFASGVGGLGKTAMNTLQLQGNASAAASATRRGVAALPDAALGAAGTLAALPVAAASGLVDALDPQEPATPDFLTQAKPPIVRKATPLEDGAAAAELRAVTAEARAAQDAQEGKEPPPSAELSQRDLDALLASVFAVADEAFNISGGWTLRRGMLRVLEQVVRANYASSILGVFNTTSSALSSAQLGVWVDELREKYWPDGKWSGAPGEERTPAMRAETARRARAVCIGLAPPQAGYFLGPGGKVSCEKALATVHETITSPVCSLDLALTVTLRLLDVAVR</sequence>
<dbReference type="InterPro" id="IPR003114">
    <property type="entry name" value="Phox_assoc"/>
</dbReference>
<evidence type="ECO:0000256" key="2">
    <source>
        <dbReference type="SAM" id="MobiDB-lite"/>
    </source>
</evidence>
<reference evidence="5 6" key="1">
    <citation type="journal article" date="2018" name="Mol. Biol. Evol.">
        <title>Broad Genomic Sampling Reveals a Smut Pathogenic Ancestry of the Fungal Clade Ustilaginomycotina.</title>
        <authorList>
            <person name="Kijpornyongpan T."/>
            <person name="Mondo S.J."/>
            <person name="Barry K."/>
            <person name="Sandor L."/>
            <person name="Lee J."/>
            <person name="Lipzen A."/>
            <person name="Pangilinan J."/>
            <person name="LaButti K."/>
            <person name="Hainaut M."/>
            <person name="Henrissat B."/>
            <person name="Grigoriev I.V."/>
            <person name="Spatafora J.W."/>
            <person name="Aime M.C."/>
        </authorList>
    </citation>
    <scope>NUCLEOTIDE SEQUENCE [LARGE SCALE GENOMIC DNA]</scope>
    <source>
        <strain evidence="5 6">MCA 4186</strain>
    </source>
</reference>
<evidence type="ECO:0000259" key="4">
    <source>
        <dbReference type="PROSITE" id="PS51207"/>
    </source>
</evidence>
<dbReference type="EMBL" id="KZ819293">
    <property type="protein sequence ID" value="PWN97878.1"/>
    <property type="molecule type" value="Genomic_DNA"/>
</dbReference>
<feature type="region of interest" description="Disordered" evidence="2">
    <location>
        <begin position="1166"/>
        <end position="1185"/>
    </location>
</feature>
<feature type="compositionally biased region" description="Polar residues" evidence="2">
    <location>
        <begin position="601"/>
        <end position="616"/>
    </location>
</feature>
<evidence type="ECO:0000256" key="3">
    <source>
        <dbReference type="SAM" id="Phobius"/>
    </source>
</evidence>
<dbReference type="Proteomes" id="UP000245946">
    <property type="component" value="Unassembled WGS sequence"/>
</dbReference>
<feature type="region of interest" description="Disordered" evidence="2">
    <location>
        <begin position="114"/>
        <end position="157"/>
    </location>
</feature>
<feature type="region of interest" description="Disordered" evidence="2">
    <location>
        <begin position="780"/>
        <end position="824"/>
    </location>
</feature>
<dbReference type="SMART" id="SM00313">
    <property type="entry name" value="PXA"/>
    <property type="match status" value="1"/>
</dbReference>
<dbReference type="PROSITE" id="PS51207">
    <property type="entry name" value="PXA"/>
    <property type="match status" value="1"/>
</dbReference>
<dbReference type="GeneID" id="37272805"/>
<keyword evidence="3" id="KW-1133">Transmembrane helix</keyword>
<proteinExistence type="inferred from homology"/>
<feature type="compositionally biased region" description="Low complexity" evidence="2">
    <location>
        <begin position="375"/>
        <end position="406"/>
    </location>
</feature>
<evidence type="ECO:0000256" key="1">
    <source>
        <dbReference type="ARBA" id="ARBA00010883"/>
    </source>
</evidence>
<keyword evidence="3" id="KW-0812">Transmembrane</keyword>
<feature type="compositionally biased region" description="Low complexity" evidence="2">
    <location>
        <begin position="568"/>
        <end position="579"/>
    </location>
</feature>
<dbReference type="GO" id="GO:0035091">
    <property type="term" value="F:phosphatidylinositol binding"/>
    <property type="evidence" value="ECO:0007669"/>
    <property type="project" value="TreeGrafter"/>
</dbReference>
<dbReference type="InterPro" id="IPR013937">
    <property type="entry name" value="Sorting_nexin_C"/>
</dbReference>
<accession>A0A316ZA44</accession>
<gene>
    <name evidence="5" type="ORF">FA09DRAFT_360694</name>
</gene>
<comment type="similarity">
    <text evidence="1">Belongs to the sorting nexin family.</text>
</comment>
<dbReference type="RefSeq" id="XP_025598157.1">
    <property type="nucleotide sequence ID" value="XM_025745261.1"/>
</dbReference>
<feature type="compositionally biased region" description="Basic and acidic residues" evidence="2">
    <location>
        <begin position="466"/>
        <end position="478"/>
    </location>
</feature>
<dbReference type="Pfam" id="PF02194">
    <property type="entry name" value="PXA"/>
    <property type="match status" value="1"/>
</dbReference>
<evidence type="ECO:0000313" key="5">
    <source>
        <dbReference type="EMBL" id="PWN97878.1"/>
    </source>
</evidence>
<name>A0A316ZA44_9BASI</name>
<feature type="compositionally biased region" description="Low complexity" evidence="2">
    <location>
        <begin position="22"/>
        <end position="49"/>
    </location>
</feature>
<keyword evidence="3" id="KW-0472">Membrane</keyword>
<organism evidence="5 6">
    <name type="scientific">Tilletiopsis washingtonensis</name>
    <dbReference type="NCBI Taxonomy" id="58919"/>
    <lineage>
        <taxon>Eukaryota</taxon>
        <taxon>Fungi</taxon>
        <taxon>Dikarya</taxon>
        <taxon>Basidiomycota</taxon>
        <taxon>Ustilaginomycotina</taxon>
        <taxon>Exobasidiomycetes</taxon>
        <taxon>Entylomatales</taxon>
        <taxon>Entylomatales incertae sedis</taxon>
        <taxon>Tilletiopsis</taxon>
    </lineage>
</organism>
<feature type="region of interest" description="Disordered" evidence="2">
    <location>
        <begin position="442"/>
        <end position="644"/>
    </location>
</feature>
<dbReference type="OrthoDB" id="120967at2759"/>
<dbReference type="PANTHER" id="PTHR22775">
    <property type="entry name" value="SORTING NEXIN"/>
    <property type="match status" value="1"/>
</dbReference>
<feature type="region of interest" description="Disordered" evidence="2">
    <location>
        <begin position="375"/>
        <end position="430"/>
    </location>
</feature>
<feature type="compositionally biased region" description="Low complexity" evidence="2">
    <location>
        <begin position="1"/>
        <end position="11"/>
    </location>
</feature>
<feature type="transmembrane region" description="Helical" evidence="3">
    <location>
        <begin position="75"/>
        <end position="97"/>
    </location>
</feature>